<evidence type="ECO:0000313" key="5">
    <source>
        <dbReference type="Proteomes" id="UP000515928"/>
    </source>
</evidence>
<accession>A0A7G9S116</accession>
<name>A0A7G9S116_9FIRM</name>
<gene>
    <name evidence="4" type="ORF">H9L01_04080</name>
</gene>
<dbReference type="Proteomes" id="UP000515928">
    <property type="component" value="Chromosome"/>
</dbReference>
<keyword evidence="5" id="KW-1185">Reference proteome</keyword>
<evidence type="ECO:0000313" key="4">
    <source>
        <dbReference type="EMBL" id="QNN61541.1"/>
    </source>
</evidence>
<dbReference type="Gene3D" id="2.60.40.4270">
    <property type="entry name" value="Listeria-Bacteroides repeat domain"/>
    <property type="match status" value="4"/>
</dbReference>
<keyword evidence="3" id="KW-0732">Signal</keyword>
<keyword evidence="2" id="KW-0812">Transmembrane</keyword>
<dbReference type="RefSeq" id="WP_187534740.1">
    <property type="nucleotide sequence ID" value="NZ_CBCSHU010000003.1"/>
</dbReference>
<dbReference type="InterPro" id="IPR013378">
    <property type="entry name" value="InlB-like_B-rpt"/>
</dbReference>
<sequence>MKKTLISILTSVFVFMSGISIQADTTTKIFKDLKVNPSQGSIKVGDEFTYSVEGFEFDTALTPDLVGQQKGALMFEFFSESMDSSIELQSIEFPKTQFVTDEGETYGTLFTVMNFEQSDGFDVTTWLSDPQYKVTTRDQYVNASSNFTKNGFRVYVRPTHEGSDYGIYDKTYKSMKSEGPIKFNYKVVGDGHSANNKPNPYFVFMASSPETGFPKENAFGYTYFADYSINREIVEPYNSSDRSISIKYTIKNTGAYPVTRINLYENSEGFIPQGGDWNSDSAPIYFKQVKKENAYELINPGEHVEFVEKFILDENYNQPSYTFTGGLYTNNDFARRTPAEDLTVNFEVQKYKVKFIVNGGSEVAPYLNVSKDSLINVPSSIKEGYKLLGWYKDELLSERWDFTTDRVTSDTTLYAKWEKLPVAEKYDVTFNSNGGTIVENQLQLTAGSKINKPLNPSREGFIFKGWYQDSALTSEWNFDTDLVSSNITLYAKWEKLPVAEKYDVIFNSNGGTIVESQLQLTAGSKVSKPLDPSKGGYTFAGWYQDSALTKQWDFDTDLVTENITLYAKWNKISIEENKYNVTFESNGGSQVDPQVGIKEGNLVIKPFDPKREGFQFDGWYRDADLKKPWNFDTDTVEENMTLYAKWIEVKPEIVKPDPSKPNPVLPSTGLDNNYIGVSMLLVSGAIILAMSKKKRKEIK</sequence>
<dbReference type="Pfam" id="PF09479">
    <property type="entry name" value="Flg_new"/>
    <property type="match status" value="4"/>
</dbReference>
<comment type="subcellular location">
    <subcellularLocation>
        <location evidence="1">Cell envelope</location>
    </subcellularLocation>
</comment>
<feature type="signal peptide" evidence="3">
    <location>
        <begin position="1"/>
        <end position="22"/>
    </location>
</feature>
<proteinExistence type="predicted"/>
<dbReference type="InterPro" id="IPR042229">
    <property type="entry name" value="Listeria/Bacterioides_rpt_sf"/>
</dbReference>
<evidence type="ECO:0000256" key="3">
    <source>
        <dbReference type="SAM" id="SignalP"/>
    </source>
</evidence>
<organism evidence="4 5">
    <name type="scientific">Erysipelothrix inopinata</name>
    <dbReference type="NCBI Taxonomy" id="225084"/>
    <lineage>
        <taxon>Bacteria</taxon>
        <taxon>Bacillati</taxon>
        <taxon>Bacillota</taxon>
        <taxon>Erysipelotrichia</taxon>
        <taxon>Erysipelotrichales</taxon>
        <taxon>Erysipelotrichaceae</taxon>
        <taxon>Erysipelothrix</taxon>
    </lineage>
</organism>
<dbReference type="EMBL" id="CP060715">
    <property type="protein sequence ID" value="QNN61541.1"/>
    <property type="molecule type" value="Genomic_DNA"/>
</dbReference>
<evidence type="ECO:0000256" key="2">
    <source>
        <dbReference type="SAM" id="Phobius"/>
    </source>
</evidence>
<feature type="chain" id="PRO_5039555773" evidence="3">
    <location>
        <begin position="23"/>
        <end position="699"/>
    </location>
</feature>
<dbReference type="KEGG" id="eio:H9L01_04080"/>
<reference evidence="4 5" key="1">
    <citation type="submission" date="2020-08" db="EMBL/GenBank/DDBJ databases">
        <title>Genome sequence of Erysipelothrix inopinata DSM 15511T.</title>
        <authorList>
            <person name="Hyun D.-W."/>
            <person name="Bae J.-W."/>
        </authorList>
    </citation>
    <scope>NUCLEOTIDE SEQUENCE [LARGE SCALE GENOMIC DNA]</scope>
    <source>
        <strain evidence="4 5">DSM 15511</strain>
    </source>
</reference>
<keyword evidence="2" id="KW-1133">Transmembrane helix</keyword>
<dbReference type="NCBIfam" id="TIGR02543">
    <property type="entry name" value="List_Bact_rpt"/>
    <property type="match status" value="4"/>
</dbReference>
<evidence type="ECO:0000256" key="1">
    <source>
        <dbReference type="ARBA" id="ARBA00004196"/>
    </source>
</evidence>
<keyword evidence="2" id="KW-0472">Membrane</keyword>
<dbReference type="GO" id="GO:0030313">
    <property type="term" value="C:cell envelope"/>
    <property type="evidence" value="ECO:0007669"/>
    <property type="project" value="UniProtKB-SubCell"/>
</dbReference>
<protein>
    <submittedName>
        <fullName evidence="4">InlB B-repeat-containing protein</fullName>
    </submittedName>
</protein>
<dbReference type="AlphaFoldDB" id="A0A7G9S116"/>
<feature type="transmembrane region" description="Helical" evidence="2">
    <location>
        <begin position="674"/>
        <end position="691"/>
    </location>
</feature>